<feature type="region of interest" description="Disordered" evidence="7">
    <location>
        <begin position="196"/>
        <end position="232"/>
    </location>
</feature>
<sequence length="232" mass="26479">MTREKIQIKKIDNTSARQVTFSKRRKGLLKKAKELSVLCDADVALIIFSSTGKLFEFASSSMKDILEKHDLHTKNLEKLRQPSLELQGIGKQPVEDSNYSRLSKEVAERSHQLRYMRGEELQELSIEELQKLERSLETGLSRVIEKKGEKIMKEINQLQQKRMELIEENKRLRLQVEISNDHRNMIAGDSVNIVEEEGQSSESITTVCNSTGPPQDSDSSDTSLKLGLPYFS</sequence>
<evidence type="ECO:0000313" key="10">
    <source>
        <dbReference type="EMBL" id="QBN12696.1"/>
    </source>
</evidence>
<dbReference type="InterPro" id="IPR050142">
    <property type="entry name" value="MADS-box/MEF2_TF"/>
</dbReference>
<dbReference type="PROSITE" id="PS50066">
    <property type="entry name" value="MADS_BOX_2"/>
    <property type="match status" value="1"/>
</dbReference>
<keyword evidence="2" id="KW-0805">Transcription regulation</keyword>
<evidence type="ECO:0000256" key="2">
    <source>
        <dbReference type="ARBA" id="ARBA00023015"/>
    </source>
</evidence>
<dbReference type="GO" id="GO:0000977">
    <property type="term" value="F:RNA polymerase II transcription regulatory region sequence-specific DNA binding"/>
    <property type="evidence" value="ECO:0007669"/>
    <property type="project" value="InterPro"/>
</dbReference>
<dbReference type="GO" id="GO:0005634">
    <property type="term" value="C:nucleus"/>
    <property type="evidence" value="ECO:0007669"/>
    <property type="project" value="UniProtKB-SubCell"/>
</dbReference>
<name>A0A482EWH6_9LAMI</name>
<evidence type="ECO:0000259" key="8">
    <source>
        <dbReference type="PROSITE" id="PS50066"/>
    </source>
</evidence>
<dbReference type="Pfam" id="PF00319">
    <property type="entry name" value="SRF-TF"/>
    <property type="match status" value="1"/>
</dbReference>
<dbReference type="InterPro" id="IPR036879">
    <property type="entry name" value="TF_MADSbox_sf"/>
</dbReference>
<dbReference type="PRINTS" id="PR00404">
    <property type="entry name" value="MADSDOMAIN"/>
</dbReference>
<dbReference type="FunFam" id="3.40.1810.10:FF:000007">
    <property type="entry name" value="Transcription factor, MADS-box"/>
    <property type="match status" value="1"/>
</dbReference>
<keyword evidence="3" id="KW-0238">DNA-binding</keyword>
<feature type="domain" description="MADS-box" evidence="8">
    <location>
        <begin position="1"/>
        <end position="61"/>
    </location>
</feature>
<reference evidence="10" key="1">
    <citation type="submission" date="2018-07" db="EMBL/GenBank/DDBJ databases">
        <title>Effects of SVP of Osmanthus fragrans L. on the effects of different temperature treatments on flower bud differentiation.</title>
        <authorList>
            <person name="Zhu Y."/>
        </authorList>
    </citation>
    <scope>NUCLEOTIDE SEQUENCE</scope>
</reference>
<dbReference type="PANTHER" id="PTHR48019">
    <property type="entry name" value="SERUM RESPONSE FACTOR HOMOLOG"/>
    <property type="match status" value="1"/>
</dbReference>
<dbReference type="Pfam" id="PF01486">
    <property type="entry name" value="K-box"/>
    <property type="match status" value="1"/>
</dbReference>
<protein>
    <submittedName>
        <fullName evidence="10">SVP3</fullName>
    </submittedName>
</protein>
<organism evidence="10">
    <name type="scientific">Osmanthus fragrans</name>
    <dbReference type="NCBI Taxonomy" id="93977"/>
    <lineage>
        <taxon>Eukaryota</taxon>
        <taxon>Viridiplantae</taxon>
        <taxon>Streptophyta</taxon>
        <taxon>Embryophyta</taxon>
        <taxon>Tracheophyta</taxon>
        <taxon>Spermatophyta</taxon>
        <taxon>Magnoliopsida</taxon>
        <taxon>eudicotyledons</taxon>
        <taxon>Gunneridae</taxon>
        <taxon>Pentapetalae</taxon>
        <taxon>asterids</taxon>
        <taxon>lamiids</taxon>
        <taxon>Lamiales</taxon>
        <taxon>Oleaceae</taxon>
        <taxon>Oleeae</taxon>
        <taxon>Osmanthus</taxon>
    </lineage>
</organism>
<feature type="domain" description="K-box" evidence="9">
    <location>
        <begin position="92"/>
        <end position="182"/>
    </location>
</feature>
<evidence type="ECO:0000259" key="9">
    <source>
        <dbReference type="PROSITE" id="PS51297"/>
    </source>
</evidence>
<dbReference type="PROSITE" id="PS00350">
    <property type="entry name" value="MADS_BOX_1"/>
    <property type="match status" value="1"/>
</dbReference>
<comment type="subcellular location">
    <subcellularLocation>
        <location evidence="1">Nucleus</location>
    </subcellularLocation>
</comment>
<dbReference type="PROSITE" id="PS51297">
    <property type="entry name" value="K_BOX"/>
    <property type="match status" value="1"/>
</dbReference>
<evidence type="ECO:0000256" key="5">
    <source>
        <dbReference type="ARBA" id="ARBA00023242"/>
    </source>
</evidence>
<dbReference type="EMBL" id="MH626515">
    <property type="protein sequence ID" value="QBN12696.1"/>
    <property type="molecule type" value="mRNA"/>
</dbReference>
<dbReference type="SUPFAM" id="SSF55455">
    <property type="entry name" value="SRF-like"/>
    <property type="match status" value="1"/>
</dbReference>
<keyword evidence="5" id="KW-0539">Nucleus</keyword>
<evidence type="ECO:0000256" key="7">
    <source>
        <dbReference type="SAM" id="MobiDB-lite"/>
    </source>
</evidence>
<dbReference type="AlphaFoldDB" id="A0A482EWH6"/>
<dbReference type="InterPro" id="IPR033896">
    <property type="entry name" value="MEF2-like_N"/>
</dbReference>
<dbReference type="InterPro" id="IPR002487">
    <property type="entry name" value="TF_Kbox"/>
</dbReference>
<dbReference type="GO" id="GO:0003700">
    <property type="term" value="F:DNA-binding transcription factor activity"/>
    <property type="evidence" value="ECO:0007669"/>
    <property type="project" value="InterPro"/>
</dbReference>
<accession>A0A482EWH6</accession>
<keyword evidence="4" id="KW-0804">Transcription</keyword>
<evidence type="ECO:0000256" key="1">
    <source>
        <dbReference type="ARBA" id="ARBA00004123"/>
    </source>
</evidence>
<proteinExistence type="evidence at transcript level"/>
<keyword evidence="6" id="KW-0175">Coiled coil</keyword>
<dbReference type="Gene3D" id="3.40.1810.10">
    <property type="entry name" value="Transcription factor, MADS-box"/>
    <property type="match status" value="1"/>
</dbReference>
<dbReference type="GO" id="GO:0046983">
    <property type="term" value="F:protein dimerization activity"/>
    <property type="evidence" value="ECO:0007669"/>
    <property type="project" value="InterPro"/>
</dbReference>
<evidence type="ECO:0000256" key="4">
    <source>
        <dbReference type="ARBA" id="ARBA00023163"/>
    </source>
</evidence>
<gene>
    <name evidence="10" type="primary">SVP3</name>
</gene>
<evidence type="ECO:0000256" key="3">
    <source>
        <dbReference type="ARBA" id="ARBA00023125"/>
    </source>
</evidence>
<feature type="compositionally biased region" description="Polar residues" evidence="7">
    <location>
        <begin position="200"/>
        <end position="223"/>
    </location>
</feature>
<dbReference type="GO" id="GO:0045944">
    <property type="term" value="P:positive regulation of transcription by RNA polymerase II"/>
    <property type="evidence" value="ECO:0007669"/>
    <property type="project" value="InterPro"/>
</dbReference>
<dbReference type="SMART" id="SM00432">
    <property type="entry name" value="MADS"/>
    <property type="match status" value="1"/>
</dbReference>
<evidence type="ECO:0000256" key="6">
    <source>
        <dbReference type="SAM" id="Coils"/>
    </source>
</evidence>
<feature type="coiled-coil region" evidence="6">
    <location>
        <begin position="148"/>
        <end position="175"/>
    </location>
</feature>
<dbReference type="InterPro" id="IPR002100">
    <property type="entry name" value="TF_MADSbox"/>
</dbReference>
<dbReference type="CDD" id="cd00265">
    <property type="entry name" value="MADS_MEF2_like"/>
    <property type="match status" value="1"/>
</dbReference>